<dbReference type="OrthoDB" id="8634103at2"/>
<dbReference type="InterPro" id="IPR004045">
    <property type="entry name" value="Glutathione_S-Trfase_N"/>
</dbReference>
<dbReference type="RefSeq" id="WP_160179516.1">
    <property type="nucleotide sequence ID" value="NZ_CP047656.1"/>
</dbReference>
<dbReference type="PROSITE" id="PS50404">
    <property type="entry name" value="GST_NTER"/>
    <property type="match status" value="1"/>
</dbReference>
<organism evidence="2 3">
    <name type="scientific">Paraglaciecola mesophila</name>
    <dbReference type="NCBI Taxonomy" id="197222"/>
    <lineage>
        <taxon>Bacteria</taxon>
        <taxon>Pseudomonadati</taxon>
        <taxon>Pseudomonadota</taxon>
        <taxon>Gammaproteobacteria</taxon>
        <taxon>Alteromonadales</taxon>
        <taxon>Alteromonadaceae</taxon>
        <taxon>Paraglaciecola</taxon>
    </lineage>
</organism>
<dbReference type="Gene3D" id="1.20.1050.10">
    <property type="match status" value="1"/>
</dbReference>
<dbReference type="CDD" id="cd00570">
    <property type="entry name" value="GST_N_family"/>
    <property type="match status" value="1"/>
</dbReference>
<proteinExistence type="predicted"/>
<dbReference type="PANTHER" id="PTHR43968:SF6">
    <property type="entry name" value="GLUTATHIONE S-TRANSFERASE OMEGA"/>
    <property type="match status" value="1"/>
</dbReference>
<dbReference type="KEGG" id="pmes:FX988_01959"/>
<dbReference type="AlphaFoldDB" id="A0A857JM84"/>
<feature type="domain" description="GST N-terminal" evidence="1">
    <location>
        <begin position="1"/>
        <end position="82"/>
    </location>
</feature>
<dbReference type="GO" id="GO:0005737">
    <property type="term" value="C:cytoplasm"/>
    <property type="evidence" value="ECO:0007669"/>
    <property type="project" value="TreeGrafter"/>
</dbReference>
<evidence type="ECO:0000313" key="3">
    <source>
        <dbReference type="Proteomes" id="UP000464524"/>
    </source>
</evidence>
<sequence length="195" mass="22998">MYKLYGSTTSPYVRRLRIWLANIEHEFVNMNIYEQAGREILITKNPAMKVPALEYIDQGKSAILYDSRVIFRYLCEQHDFPALSWPQENQLTLIDAVNDSLVQMFQLSQSDVVADTDKLFFKLQKERVNNVLAELDEQVQEGLFDRWHYPAICLFSLIDWIEFRNLHNLKGLRALLNFHQENTQRIEVTATDPRM</sequence>
<dbReference type="InterPro" id="IPR050983">
    <property type="entry name" value="GST_Omega/HSP26"/>
</dbReference>
<name>A0A857JM84_9ALTE</name>
<keyword evidence="3" id="KW-1185">Reference proteome</keyword>
<evidence type="ECO:0000313" key="2">
    <source>
        <dbReference type="EMBL" id="QHJ11724.1"/>
    </source>
</evidence>
<evidence type="ECO:0000259" key="1">
    <source>
        <dbReference type="PROSITE" id="PS50404"/>
    </source>
</evidence>
<dbReference type="Proteomes" id="UP000464524">
    <property type="component" value="Chromosome"/>
</dbReference>
<gene>
    <name evidence="2" type="ORF">FX988_01959</name>
</gene>
<dbReference type="PANTHER" id="PTHR43968">
    <property type="match status" value="1"/>
</dbReference>
<dbReference type="SUPFAM" id="SSF52833">
    <property type="entry name" value="Thioredoxin-like"/>
    <property type="match status" value="1"/>
</dbReference>
<dbReference type="EMBL" id="CP047656">
    <property type="protein sequence ID" value="QHJ11724.1"/>
    <property type="molecule type" value="Genomic_DNA"/>
</dbReference>
<reference evidence="2 3" key="1">
    <citation type="submission" date="2019-12" db="EMBL/GenBank/DDBJ databases">
        <title>Genome sequencing and assembly of endphytes of Porphyra tenera.</title>
        <authorList>
            <person name="Park J.M."/>
            <person name="Shin R."/>
            <person name="Jo S.H."/>
        </authorList>
    </citation>
    <scope>NUCLEOTIDE SEQUENCE [LARGE SCALE GENOMIC DNA]</scope>
    <source>
        <strain evidence="2 3">GPM4</strain>
    </source>
</reference>
<accession>A0A857JM84</accession>
<protein>
    <recommendedName>
        <fullName evidence="1">GST N-terminal domain-containing protein</fullName>
    </recommendedName>
</protein>
<dbReference type="Gene3D" id="3.40.30.10">
    <property type="entry name" value="Glutaredoxin"/>
    <property type="match status" value="1"/>
</dbReference>
<dbReference type="InterPro" id="IPR036249">
    <property type="entry name" value="Thioredoxin-like_sf"/>
</dbReference>
<dbReference type="Pfam" id="PF13417">
    <property type="entry name" value="GST_N_3"/>
    <property type="match status" value="1"/>
</dbReference>